<dbReference type="Gene3D" id="3.40.630.170">
    <property type="match status" value="1"/>
</dbReference>
<dbReference type="InterPro" id="IPR016181">
    <property type="entry name" value="Acyl_CoA_acyltransferase"/>
</dbReference>
<keyword evidence="3" id="KW-0808">Transferase</keyword>
<evidence type="ECO:0000256" key="4">
    <source>
        <dbReference type="ARBA" id="ARBA00023315"/>
    </source>
</evidence>
<accession>A0A6C0HS68</accession>
<evidence type="ECO:0000256" key="2">
    <source>
        <dbReference type="ARBA" id="ARBA00012923"/>
    </source>
</evidence>
<keyword evidence="4" id="KW-0012">Acyltransferase</keyword>
<feature type="domain" description="Glycylpeptide N-tetradecanoyltransferase N-terminal" evidence="5">
    <location>
        <begin position="64"/>
        <end position="169"/>
    </location>
</feature>
<dbReference type="InterPro" id="IPR022676">
    <property type="entry name" value="NMT_N"/>
</dbReference>
<evidence type="ECO:0000259" key="5">
    <source>
        <dbReference type="Pfam" id="PF01233"/>
    </source>
</evidence>
<dbReference type="EMBL" id="MN740006">
    <property type="protein sequence ID" value="QHT83230.1"/>
    <property type="molecule type" value="Genomic_DNA"/>
</dbReference>
<name>A0A6C0HS68_9ZZZZ</name>
<dbReference type="Pfam" id="PF01233">
    <property type="entry name" value="NMT"/>
    <property type="match status" value="1"/>
</dbReference>
<dbReference type="EC" id="2.3.1.97" evidence="2"/>
<reference evidence="6" key="1">
    <citation type="journal article" date="2020" name="Nature">
        <title>Giant virus diversity and host interactions through global metagenomics.</title>
        <authorList>
            <person name="Schulz F."/>
            <person name="Roux S."/>
            <person name="Paez-Espino D."/>
            <person name="Jungbluth S."/>
            <person name="Walsh D.A."/>
            <person name="Denef V.J."/>
            <person name="McMahon K.D."/>
            <person name="Konstantinidis K.T."/>
            <person name="Eloe-Fadrosh E.A."/>
            <person name="Kyrpides N.C."/>
            <person name="Woyke T."/>
        </authorList>
    </citation>
    <scope>NUCLEOTIDE SEQUENCE</scope>
    <source>
        <strain evidence="6">GVMAG-M-3300023184-167</strain>
    </source>
</reference>
<dbReference type="SUPFAM" id="SSF55729">
    <property type="entry name" value="Acyl-CoA N-acyltransferases (Nat)"/>
    <property type="match status" value="1"/>
</dbReference>
<dbReference type="AlphaFoldDB" id="A0A6C0HS68"/>
<dbReference type="GO" id="GO:0004379">
    <property type="term" value="F:glycylpeptide N-tetradecanoyltransferase activity"/>
    <property type="evidence" value="ECO:0007669"/>
    <property type="project" value="UniProtKB-EC"/>
</dbReference>
<sequence length="371" mass="44293">MFAVIIIVILCFVCFYIYLKWKHPFWFIQPVYHRFNIFCWGGRQREIRKDLPEKNKYYNSEIQFSTSDKVSWEDITKFVCEHFLKNKSNTYSPSVNEIEPYFKSHNFPSFVSLYYDTVHTFNTTNKKIIGMLTSRPLYIKNPSKTVYYVDFLCIDKEERKKGLASQLIQTHDYHQSHNSKHQVSLFRREGTVPYIVPLVRFNCVVFSMKFWIEAHHPPKYKILKVTPLTIHILYDFIQKHTCEMFVHNDIANLQELVRTNNVIIYMCLENDNVVSCYFFRKSCTIFENKEILILYASLKGKDFVDLFKCSLSYLMKNENFAYLCVEELGDNIIISENLKIKSSPIETISCGYYFYNYIHKQVKPKNCFFLN</sequence>
<evidence type="ECO:0000256" key="3">
    <source>
        <dbReference type="ARBA" id="ARBA00022679"/>
    </source>
</evidence>
<evidence type="ECO:0000313" key="6">
    <source>
        <dbReference type="EMBL" id="QHT83230.1"/>
    </source>
</evidence>
<protein>
    <recommendedName>
        <fullName evidence="2">glycylpeptide N-tetradecanoyltransferase</fullName>
        <ecNumber evidence="2">2.3.1.97</ecNumber>
    </recommendedName>
</protein>
<comment type="similarity">
    <text evidence="1">Belongs to the NMT family.</text>
</comment>
<organism evidence="6">
    <name type="scientific">viral metagenome</name>
    <dbReference type="NCBI Taxonomy" id="1070528"/>
    <lineage>
        <taxon>unclassified sequences</taxon>
        <taxon>metagenomes</taxon>
        <taxon>organismal metagenomes</taxon>
    </lineage>
</organism>
<proteinExistence type="inferred from homology"/>
<dbReference type="CDD" id="cd04301">
    <property type="entry name" value="NAT_SF"/>
    <property type="match status" value="1"/>
</dbReference>
<evidence type="ECO:0000256" key="1">
    <source>
        <dbReference type="ARBA" id="ARBA00009469"/>
    </source>
</evidence>